<dbReference type="SUPFAM" id="SSF52540">
    <property type="entry name" value="P-loop containing nucleoside triphosphate hydrolases"/>
    <property type="match status" value="1"/>
</dbReference>
<dbReference type="InterPro" id="IPR005702">
    <property type="entry name" value="Wzc-like_C"/>
</dbReference>
<dbReference type="InterPro" id="IPR050445">
    <property type="entry name" value="Bact_polysacc_biosynth/exp"/>
</dbReference>
<evidence type="ECO:0000256" key="15">
    <source>
        <dbReference type="ARBA" id="ARBA00051245"/>
    </source>
</evidence>
<dbReference type="GO" id="GO:0042802">
    <property type="term" value="F:identical protein binding"/>
    <property type="evidence" value="ECO:0007669"/>
    <property type="project" value="UniProtKB-ARBA"/>
</dbReference>
<comment type="similarity">
    <text evidence="3">Belongs to the etk/wzc family.</text>
</comment>
<evidence type="ECO:0000256" key="16">
    <source>
        <dbReference type="SAM" id="Coils"/>
    </source>
</evidence>
<keyword evidence="7 21" id="KW-0808">Transferase</keyword>
<evidence type="ECO:0000256" key="4">
    <source>
        <dbReference type="ARBA" id="ARBA00011903"/>
    </source>
</evidence>
<evidence type="ECO:0000256" key="7">
    <source>
        <dbReference type="ARBA" id="ARBA00022679"/>
    </source>
</evidence>
<dbReference type="GO" id="GO:0005886">
    <property type="term" value="C:plasma membrane"/>
    <property type="evidence" value="ECO:0007669"/>
    <property type="project" value="UniProtKB-SubCell"/>
</dbReference>
<keyword evidence="6" id="KW-0997">Cell inner membrane</keyword>
<dbReference type="NCBIfam" id="TIGR01007">
    <property type="entry name" value="eps_fam"/>
    <property type="match status" value="1"/>
</dbReference>
<comment type="similarity">
    <text evidence="2">Belongs to the CpsD/CapB family.</text>
</comment>
<keyword evidence="9" id="KW-0547">Nucleotide-binding</keyword>
<dbReference type="Proteomes" id="UP000603434">
    <property type="component" value="Unassembled WGS sequence"/>
</dbReference>
<protein>
    <recommendedName>
        <fullName evidence="4">non-specific protein-tyrosine kinase</fullName>
        <ecNumber evidence="4">2.7.10.2</ecNumber>
    </recommendedName>
</protein>
<keyword evidence="12 17" id="KW-1133">Transmembrane helix</keyword>
<evidence type="ECO:0000259" key="20">
    <source>
        <dbReference type="Pfam" id="PF13807"/>
    </source>
</evidence>
<dbReference type="Pfam" id="PF13807">
    <property type="entry name" value="GNVR"/>
    <property type="match status" value="1"/>
</dbReference>
<feature type="coiled-coil region" evidence="16">
    <location>
        <begin position="257"/>
        <end position="323"/>
    </location>
</feature>
<comment type="caution">
    <text evidence="21">The sequence shown here is derived from an EMBL/GenBank/DDBJ whole genome shotgun (WGS) entry which is preliminary data.</text>
</comment>
<keyword evidence="11" id="KW-0067">ATP-binding</keyword>
<dbReference type="CDD" id="cd05387">
    <property type="entry name" value="BY-kinase"/>
    <property type="match status" value="1"/>
</dbReference>
<dbReference type="InterPro" id="IPR032807">
    <property type="entry name" value="GNVR"/>
</dbReference>
<dbReference type="PANTHER" id="PTHR32309">
    <property type="entry name" value="TYROSINE-PROTEIN KINASE"/>
    <property type="match status" value="1"/>
</dbReference>
<accession>A0A8J6TN94</accession>
<evidence type="ECO:0000256" key="6">
    <source>
        <dbReference type="ARBA" id="ARBA00022519"/>
    </source>
</evidence>
<dbReference type="FunFam" id="3.40.50.300:FF:000527">
    <property type="entry name" value="Tyrosine-protein kinase etk"/>
    <property type="match status" value="1"/>
</dbReference>
<feature type="domain" description="AAA" evidence="19">
    <location>
        <begin position="545"/>
        <end position="662"/>
    </location>
</feature>
<evidence type="ECO:0000256" key="13">
    <source>
        <dbReference type="ARBA" id="ARBA00023136"/>
    </source>
</evidence>
<keyword evidence="5" id="KW-1003">Cell membrane</keyword>
<comment type="catalytic activity">
    <reaction evidence="15">
        <text>L-tyrosyl-[protein] + ATP = O-phospho-L-tyrosyl-[protein] + ADP + H(+)</text>
        <dbReference type="Rhea" id="RHEA:10596"/>
        <dbReference type="Rhea" id="RHEA-COMP:10136"/>
        <dbReference type="Rhea" id="RHEA-COMP:20101"/>
        <dbReference type="ChEBI" id="CHEBI:15378"/>
        <dbReference type="ChEBI" id="CHEBI:30616"/>
        <dbReference type="ChEBI" id="CHEBI:46858"/>
        <dbReference type="ChEBI" id="CHEBI:61978"/>
        <dbReference type="ChEBI" id="CHEBI:456216"/>
        <dbReference type="EC" id="2.7.10.2"/>
    </reaction>
</comment>
<dbReference type="Pfam" id="PF13614">
    <property type="entry name" value="AAA_31"/>
    <property type="match status" value="1"/>
</dbReference>
<evidence type="ECO:0000256" key="2">
    <source>
        <dbReference type="ARBA" id="ARBA00007316"/>
    </source>
</evidence>
<feature type="transmembrane region" description="Helical" evidence="17">
    <location>
        <begin position="444"/>
        <end position="464"/>
    </location>
</feature>
<feature type="transmembrane region" description="Helical" evidence="17">
    <location>
        <begin position="21"/>
        <end position="40"/>
    </location>
</feature>
<reference evidence="21 22" key="1">
    <citation type="submission" date="2020-08" db="EMBL/GenBank/DDBJ databases">
        <title>Bridging the membrane lipid divide: bacteria of the FCB group superphylum have the potential to synthesize archaeal ether lipids.</title>
        <authorList>
            <person name="Villanueva L."/>
            <person name="Von Meijenfeldt F.A.B."/>
            <person name="Westbye A.B."/>
            <person name="Yadav S."/>
            <person name="Hopmans E.C."/>
            <person name="Dutilh B.E."/>
            <person name="Sinninghe Damste J.S."/>
        </authorList>
    </citation>
    <scope>NUCLEOTIDE SEQUENCE [LARGE SCALE GENOMIC DNA]</scope>
    <source>
        <strain evidence="21">NIOZ-UU30</strain>
    </source>
</reference>
<keyword evidence="10" id="KW-0418">Kinase</keyword>
<evidence type="ECO:0000256" key="1">
    <source>
        <dbReference type="ARBA" id="ARBA00004429"/>
    </source>
</evidence>
<keyword evidence="16" id="KW-0175">Coiled coil</keyword>
<dbReference type="InterPro" id="IPR025669">
    <property type="entry name" value="AAA_dom"/>
</dbReference>
<evidence type="ECO:0000259" key="18">
    <source>
        <dbReference type="Pfam" id="PF02706"/>
    </source>
</evidence>
<dbReference type="InterPro" id="IPR003856">
    <property type="entry name" value="LPS_length_determ_N"/>
</dbReference>
<evidence type="ECO:0000256" key="10">
    <source>
        <dbReference type="ARBA" id="ARBA00022777"/>
    </source>
</evidence>
<evidence type="ECO:0000256" key="12">
    <source>
        <dbReference type="ARBA" id="ARBA00022989"/>
    </source>
</evidence>
<dbReference type="EC" id="2.7.10.2" evidence="4"/>
<proteinExistence type="inferred from homology"/>
<keyword evidence="8 17" id="KW-0812">Transmembrane</keyword>
<feature type="domain" description="Tyrosine-protein kinase G-rich" evidence="20">
    <location>
        <begin position="398"/>
        <end position="464"/>
    </location>
</feature>
<gene>
    <name evidence="21" type="ORF">H8E23_15325</name>
</gene>
<name>A0A8J6TN94_9BACT</name>
<evidence type="ECO:0000256" key="8">
    <source>
        <dbReference type="ARBA" id="ARBA00022692"/>
    </source>
</evidence>
<evidence type="ECO:0000256" key="9">
    <source>
        <dbReference type="ARBA" id="ARBA00022741"/>
    </source>
</evidence>
<organism evidence="21 22">
    <name type="scientific">Candidatus Desulfatibia profunda</name>
    <dbReference type="NCBI Taxonomy" id="2841695"/>
    <lineage>
        <taxon>Bacteria</taxon>
        <taxon>Pseudomonadati</taxon>
        <taxon>Thermodesulfobacteriota</taxon>
        <taxon>Desulfobacteria</taxon>
        <taxon>Desulfobacterales</taxon>
        <taxon>Desulfobacterales incertae sedis</taxon>
        <taxon>Candidatus Desulfatibia</taxon>
    </lineage>
</organism>
<evidence type="ECO:0000313" key="21">
    <source>
        <dbReference type="EMBL" id="MBC8362754.1"/>
    </source>
</evidence>
<feature type="domain" description="Polysaccharide chain length determinant N-terminal" evidence="18">
    <location>
        <begin position="6"/>
        <end position="101"/>
    </location>
</feature>
<dbReference type="PANTHER" id="PTHR32309:SF13">
    <property type="entry name" value="FERRIC ENTEROBACTIN TRANSPORT PROTEIN FEPE"/>
    <property type="match status" value="1"/>
</dbReference>
<dbReference type="EMBL" id="JACNJH010000216">
    <property type="protein sequence ID" value="MBC8362754.1"/>
    <property type="molecule type" value="Genomic_DNA"/>
</dbReference>
<evidence type="ECO:0000256" key="11">
    <source>
        <dbReference type="ARBA" id="ARBA00022840"/>
    </source>
</evidence>
<keyword evidence="13 17" id="KW-0472">Membrane</keyword>
<dbReference type="Pfam" id="PF02706">
    <property type="entry name" value="Wzz"/>
    <property type="match status" value="1"/>
</dbReference>
<dbReference type="AlphaFoldDB" id="A0A8J6TN94"/>
<evidence type="ECO:0000256" key="5">
    <source>
        <dbReference type="ARBA" id="ARBA00022475"/>
    </source>
</evidence>
<dbReference type="GO" id="GO:0004715">
    <property type="term" value="F:non-membrane spanning protein tyrosine kinase activity"/>
    <property type="evidence" value="ECO:0007669"/>
    <property type="project" value="UniProtKB-EC"/>
</dbReference>
<evidence type="ECO:0000256" key="17">
    <source>
        <dbReference type="SAM" id="Phobius"/>
    </source>
</evidence>
<dbReference type="InterPro" id="IPR027417">
    <property type="entry name" value="P-loop_NTPase"/>
</dbReference>
<dbReference type="GO" id="GO:0005524">
    <property type="term" value="F:ATP binding"/>
    <property type="evidence" value="ECO:0007669"/>
    <property type="project" value="UniProtKB-KW"/>
</dbReference>
<evidence type="ECO:0000256" key="14">
    <source>
        <dbReference type="ARBA" id="ARBA00023137"/>
    </source>
</evidence>
<keyword evidence="14" id="KW-0829">Tyrosine-protein kinase</keyword>
<evidence type="ECO:0000256" key="3">
    <source>
        <dbReference type="ARBA" id="ARBA00008883"/>
    </source>
</evidence>
<dbReference type="Gene3D" id="3.40.50.300">
    <property type="entry name" value="P-loop containing nucleotide triphosphate hydrolases"/>
    <property type="match status" value="1"/>
</dbReference>
<evidence type="ECO:0000259" key="19">
    <source>
        <dbReference type="Pfam" id="PF13614"/>
    </source>
</evidence>
<evidence type="ECO:0000313" key="22">
    <source>
        <dbReference type="Proteomes" id="UP000603434"/>
    </source>
</evidence>
<comment type="subcellular location">
    <subcellularLocation>
        <location evidence="1">Cell inner membrane</location>
        <topology evidence="1">Multi-pass membrane protein</topology>
    </subcellularLocation>
</comment>
<sequence>MSLQPDEIHLLDYWRVLSKRRYIAVTFFFAVVGLVAIYSFSATPVYKGTAQLLFEIERNQSLNFMEGGTAVIQMKDPAEYFNTQKGIIASRSFADRVVRKLQLPQNPYFVELREKKINNLLATIAKKLKSIFPEKANPADPFQQSPFQPEEDPDLTDIILDNSDLETGRMNNLMQINYYADNPAVAAYLANGIAAAFIEHNLDIRVKPYRDAVEWLSARLVESKEKVSGMEQMLQQYREGKGVVSFEAKENIITQQLQELISQLVQTEAKRQEMEIKYKQIESVIDSPERLATVPDVMNNLVIQGLRNEELTVKRQLSELLEKYGPKHPQVIKANTQLDSIQKNIVAEARKMLSAAKTDYEIARSRETSLRKTIEAQKQEVMNLSRKAIDFNVIAGESESNRQFYELLLKKFQEASLSSGINISNVQIVDRAVIPKFPVKPRRALNILLALIVGLFGGIFAAFFTDYMDNTIKTAEDVDKNLGLALLGIVPLAKGAEQKDPVFMISDPESATAESYRTIRTGLMLSLPEKELKVMLLTSAIPDEGKTTTAVNLAVAMAQMGERVLVVDADLRRHNLHDLFAIKNEPGLSDVIVKSADLSGAKQSLDKYSNLDIITAGTKTPSPSELLGSGQMKAFVAQMRAQYDRIIIDSPPLLVFSDPLALASLVDGIVMVVWGGKSTSDVVRKAILLLSGINAKILGVVLNKIDTTKRTYYYYPYHYPYYSYYYGDKKGQKQKR</sequence>